<dbReference type="AlphaFoldDB" id="C0BVX8"/>
<evidence type="ECO:0000313" key="3">
    <source>
        <dbReference type="Proteomes" id="UP000004893"/>
    </source>
</evidence>
<protein>
    <recommendedName>
        <fullName evidence="1">DUF1653 domain-containing protein</fullName>
    </recommendedName>
</protein>
<sequence length="156" mass="18771">MHMEHHIPQKGERYRHFKGNLYEVLAVASHSETAQQLVIYEGLYREHPVYARPLEQFMGRVDAEKYPDRGQEYRFELEEESEAGNGQSLIMEFLDLDTKEEKVEFLQRERMNITEDFLCAAAMSLDYVESKEDPDLRYEDLMHYLKTLIRYENRRR</sequence>
<evidence type="ECO:0000259" key="1">
    <source>
        <dbReference type="Pfam" id="PF07866"/>
    </source>
</evidence>
<dbReference type="Gene3D" id="2.30.30.320">
    <property type="entry name" value="DUF1653-like domain"/>
    <property type="match status" value="1"/>
</dbReference>
<feature type="domain" description="DUF1653" evidence="1">
    <location>
        <begin position="13"/>
        <end position="76"/>
    </location>
</feature>
<dbReference type="STRING" id="553973.CLOHYLEM_03961"/>
<dbReference type="HOGENOM" id="CLU_097488_0_1_9"/>
<comment type="caution">
    <text evidence="2">The sequence shown here is derived from an EMBL/GenBank/DDBJ whole genome shotgun (WGS) entry which is preliminary data.</text>
</comment>
<evidence type="ECO:0000313" key="2">
    <source>
        <dbReference type="EMBL" id="EEG75908.1"/>
    </source>
</evidence>
<name>C0BVX8_9FIRM</name>
<dbReference type="InterPro" id="IPR023387">
    <property type="entry name" value="DUF1653-like_dom"/>
</dbReference>
<proteinExistence type="predicted"/>
<keyword evidence="3" id="KW-1185">Reference proteome</keyword>
<reference evidence="2" key="1">
    <citation type="submission" date="2009-02" db="EMBL/GenBank/DDBJ databases">
        <authorList>
            <person name="Fulton L."/>
            <person name="Clifton S."/>
            <person name="Fulton B."/>
            <person name="Xu J."/>
            <person name="Minx P."/>
            <person name="Pepin K.H."/>
            <person name="Johnson M."/>
            <person name="Bhonagiri V."/>
            <person name="Nash W.E."/>
            <person name="Mardis E.R."/>
            <person name="Wilson R.K."/>
        </authorList>
    </citation>
    <scope>NUCLEOTIDE SEQUENCE [LARGE SCALE GENOMIC DNA]</scope>
    <source>
        <strain evidence="2">DSM 15053</strain>
    </source>
</reference>
<dbReference type="Pfam" id="PF07866">
    <property type="entry name" value="DUF1653"/>
    <property type="match status" value="1"/>
</dbReference>
<gene>
    <name evidence="2" type="ORF">CLOHYLEM_03961</name>
</gene>
<accession>C0BVX8</accession>
<dbReference type="eggNOG" id="COG4728">
    <property type="taxonomic scope" value="Bacteria"/>
</dbReference>
<dbReference type="InterPro" id="IPR037135">
    <property type="entry name" value="DUF1653-like_dom_sf"/>
</dbReference>
<reference evidence="2" key="2">
    <citation type="submission" date="2013-06" db="EMBL/GenBank/DDBJ databases">
        <title>Draft genome sequence of Clostridium hylemonae (DSM 15053).</title>
        <authorList>
            <person name="Sudarsanam P."/>
            <person name="Ley R."/>
            <person name="Guruge J."/>
            <person name="Turnbaugh P.J."/>
            <person name="Mahowald M."/>
            <person name="Liep D."/>
            <person name="Gordon J."/>
        </authorList>
    </citation>
    <scope>NUCLEOTIDE SEQUENCE</scope>
    <source>
        <strain evidence="2">DSM 15053</strain>
    </source>
</reference>
<organism evidence="2 3">
    <name type="scientific">[Clostridium] hylemonae DSM 15053</name>
    <dbReference type="NCBI Taxonomy" id="553973"/>
    <lineage>
        <taxon>Bacteria</taxon>
        <taxon>Bacillati</taxon>
        <taxon>Bacillota</taxon>
        <taxon>Clostridia</taxon>
        <taxon>Lachnospirales</taxon>
        <taxon>Lachnospiraceae</taxon>
    </lineage>
</organism>
<dbReference type="EMBL" id="ABYI02000002">
    <property type="protein sequence ID" value="EEG75908.1"/>
    <property type="molecule type" value="Genomic_DNA"/>
</dbReference>
<dbReference type="Proteomes" id="UP000004893">
    <property type="component" value="Unassembled WGS sequence"/>
</dbReference>